<evidence type="ECO:0000256" key="3">
    <source>
        <dbReference type="ARBA" id="ARBA00023163"/>
    </source>
</evidence>
<keyword evidence="3" id="KW-0804">Transcription</keyword>
<sequence length="201" mass="20938">MRFPKDQKAQTRERILDAAATVFRRDGFAGGGVDAVMREAGLTAGGFYAHFPSKDALFAEAVVHALRKSTLYTGPHLDGLAGAAWVAAAVARYLSPQHRERMATGCPLPALLSEVARGPAAAKAGFEGELKQAAALIGGHLPEAGDTAFAVLALMVGGMVLARGVADEGLSDRILSACRDAGVKVSKGKRAAKKVKNKESK</sequence>
<dbReference type="KEGG" id="lrs:PX52LOC_07029"/>
<dbReference type="OrthoDB" id="9814200at2"/>
<reference evidence="7" key="1">
    <citation type="submission" date="2019-08" db="EMBL/GenBank/DDBJ databases">
        <title>Limnoglobus roseus gen. nov., sp. nov., a novel freshwater planctomycete with a giant genome from the family Gemmataceae.</title>
        <authorList>
            <person name="Kulichevskaya I.S."/>
            <person name="Naumoff D.G."/>
            <person name="Miroshnikov K."/>
            <person name="Ivanova A."/>
            <person name="Philippov D.A."/>
            <person name="Hakobyan A."/>
            <person name="Rijpstra I.C."/>
            <person name="Sinninghe Damste J.S."/>
            <person name="Liesack W."/>
            <person name="Dedysh S.N."/>
        </authorList>
    </citation>
    <scope>NUCLEOTIDE SEQUENCE [LARGE SCALE GENOMIC DNA]</scope>
    <source>
        <strain evidence="7">PX52</strain>
    </source>
</reference>
<name>A0A5C1APK1_9BACT</name>
<gene>
    <name evidence="6" type="ORF">PX52LOC_07029</name>
</gene>
<dbReference type="Gene3D" id="1.10.10.60">
    <property type="entry name" value="Homeodomain-like"/>
    <property type="match status" value="1"/>
</dbReference>
<evidence type="ECO:0000313" key="6">
    <source>
        <dbReference type="EMBL" id="QEL19946.1"/>
    </source>
</evidence>
<keyword evidence="2 4" id="KW-0238">DNA-binding</keyword>
<dbReference type="PANTHER" id="PTHR47506">
    <property type="entry name" value="TRANSCRIPTIONAL REGULATORY PROTEIN"/>
    <property type="match status" value="1"/>
</dbReference>
<proteinExistence type="predicted"/>
<dbReference type="RefSeq" id="WP_149114285.1">
    <property type="nucleotide sequence ID" value="NZ_CP042425.1"/>
</dbReference>
<accession>A0A5C1APK1</accession>
<feature type="domain" description="HTH tetR-type" evidence="5">
    <location>
        <begin position="9"/>
        <end position="69"/>
    </location>
</feature>
<dbReference type="InterPro" id="IPR001647">
    <property type="entry name" value="HTH_TetR"/>
</dbReference>
<dbReference type="InterPro" id="IPR009057">
    <property type="entry name" value="Homeodomain-like_sf"/>
</dbReference>
<evidence type="ECO:0000256" key="2">
    <source>
        <dbReference type="ARBA" id="ARBA00023125"/>
    </source>
</evidence>
<dbReference type="EMBL" id="CP042425">
    <property type="protein sequence ID" value="QEL19946.1"/>
    <property type="molecule type" value="Genomic_DNA"/>
</dbReference>
<dbReference type="AlphaFoldDB" id="A0A5C1APK1"/>
<protein>
    <submittedName>
        <fullName evidence="6">TetR/AcrR family transcriptional regulator</fullName>
    </submittedName>
</protein>
<dbReference type="PANTHER" id="PTHR47506:SF7">
    <property type="entry name" value="TRANSCRIPTIONAL REGULATORY PROTEIN"/>
    <property type="match status" value="1"/>
</dbReference>
<dbReference type="Pfam" id="PF00440">
    <property type="entry name" value="TetR_N"/>
    <property type="match status" value="1"/>
</dbReference>
<dbReference type="InterPro" id="IPR036271">
    <property type="entry name" value="Tet_transcr_reg_TetR-rel_C_sf"/>
</dbReference>
<evidence type="ECO:0000313" key="7">
    <source>
        <dbReference type="Proteomes" id="UP000324974"/>
    </source>
</evidence>
<evidence type="ECO:0000256" key="1">
    <source>
        <dbReference type="ARBA" id="ARBA00023015"/>
    </source>
</evidence>
<evidence type="ECO:0000259" key="5">
    <source>
        <dbReference type="PROSITE" id="PS50977"/>
    </source>
</evidence>
<dbReference type="SUPFAM" id="SSF46689">
    <property type="entry name" value="Homeodomain-like"/>
    <property type="match status" value="1"/>
</dbReference>
<dbReference type="GO" id="GO:0003677">
    <property type="term" value="F:DNA binding"/>
    <property type="evidence" value="ECO:0007669"/>
    <property type="project" value="UniProtKB-UniRule"/>
</dbReference>
<feature type="DNA-binding region" description="H-T-H motif" evidence="4">
    <location>
        <begin position="32"/>
        <end position="51"/>
    </location>
</feature>
<dbReference type="PROSITE" id="PS50977">
    <property type="entry name" value="HTH_TETR_2"/>
    <property type="match status" value="1"/>
</dbReference>
<keyword evidence="7" id="KW-1185">Reference proteome</keyword>
<evidence type="ECO:0000256" key="4">
    <source>
        <dbReference type="PROSITE-ProRule" id="PRU00335"/>
    </source>
</evidence>
<dbReference type="Proteomes" id="UP000324974">
    <property type="component" value="Chromosome"/>
</dbReference>
<dbReference type="SUPFAM" id="SSF48498">
    <property type="entry name" value="Tetracyclin repressor-like, C-terminal domain"/>
    <property type="match status" value="1"/>
</dbReference>
<dbReference type="PRINTS" id="PR00455">
    <property type="entry name" value="HTHTETR"/>
</dbReference>
<keyword evidence="1" id="KW-0805">Transcription regulation</keyword>
<organism evidence="6 7">
    <name type="scientific">Limnoglobus roseus</name>
    <dbReference type="NCBI Taxonomy" id="2598579"/>
    <lineage>
        <taxon>Bacteria</taxon>
        <taxon>Pseudomonadati</taxon>
        <taxon>Planctomycetota</taxon>
        <taxon>Planctomycetia</taxon>
        <taxon>Gemmatales</taxon>
        <taxon>Gemmataceae</taxon>
        <taxon>Limnoglobus</taxon>
    </lineage>
</organism>
<dbReference type="Gene3D" id="1.10.357.10">
    <property type="entry name" value="Tetracycline Repressor, domain 2"/>
    <property type="match status" value="1"/>
</dbReference>